<keyword evidence="5" id="KW-0186">Copper</keyword>
<dbReference type="EMBL" id="EU147261">
    <property type="protein sequence ID" value="ABX80078.1"/>
    <property type="molecule type" value="mRNA"/>
</dbReference>
<sequence length="41" mass="4362">MGCKLCENNCKCTSSKCGSVCNCDQSCSCPCKNKSSDQCCK</sequence>
<dbReference type="PRINTS" id="PR00872">
    <property type="entry name" value="MTDIPTERA"/>
</dbReference>
<keyword evidence="4" id="KW-0862">Zinc</keyword>
<keyword evidence="2" id="KW-0104">Cadmium</keyword>
<evidence type="ECO:0000256" key="1">
    <source>
        <dbReference type="ARBA" id="ARBA00009641"/>
    </source>
</evidence>
<reference evidence="6" key="1">
    <citation type="submission" date="2007-09" db="EMBL/GenBank/DDBJ databases">
        <title>Cloning and characterization of metallothionein in horsefly (Tabanus Yao).</title>
        <authorList>
            <person name="Xu X."/>
            <person name="Ma D."/>
            <person name="Wu J."/>
            <person name="Lai R."/>
        </authorList>
    </citation>
    <scope>NUCLEOTIDE SEQUENCE</scope>
    <source>
        <tissue evidence="6">Salivary gland</tissue>
    </source>
</reference>
<evidence type="ECO:0000256" key="3">
    <source>
        <dbReference type="ARBA" id="ARBA00022723"/>
    </source>
</evidence>
<protein>
    <submittedName>
        <fullName evidence="6">Metallothionein TY1</fullName>
    </submittedName>
</protein>
<dbReference type="GO" id="GO:0046872">
    <property type="term" value="F:metal ion binding"/>
    <property type="evidence" value="ECO:0007669"/>
    <property type="project" value="UniProtKB-KW"/>
</dbReference>
<evidence type="ECO:0000256" key="4">
    <source>
        <dbReference type="ARBA" id="ARBA00022833"/>
    </source>
</evidence>
<evidence type="ECO:0000256" key="2">
    <source>
        <dbReference type="ARBA" id="ARBA00022539"/>
    </source>
</evidence>
<evidence type="ECO:0000256" key="5">
    <source>
        <dbReference type="ARBA" id="ARBA00023008"/>
    </source>
</evidence>
<proteinExistence type="evidence at transcript level"/>
<keyword evidence="3" id="KW-0479">Metal-binding</keyword>
<dbReference type="InterPro" id="IPR000966">
    <property type="entry name" value="Metalthion_5"/>
</dbReference>
<accession>C1IBZ0</accession>
<comment type="similarity">
    <text evidence="1">Belongs to the metallothionein superfamily. Type 5 family.</text>
</comment>
<name>C1IBZ0_TABYA</name>
<evidence type="ECO:0000313" key="6">
    <source>
        <dbReference type="EMBL" id="ABX80078.1"/>
    </source>
</evidence>
<dbReference type="AlphaFoldDB" id="C1IBZ0"/>
<dbReference type="Pfam" id="PF02067">
    <property type="entry name" value="Metallothio_5"/>
    <property type="match status" value="1"/>
</dbReference>
<organism evidence="6">
    <name type="scientific">Tabanus yao</name>
    <name type="common">Horsefly</name>
    <dbReference type="NCBI Taxonomy" id="485572"/>
    <lineage>
        <taxon>Eukaryota</taxon>
        <taxon>Metazoa</taxon>
        <taxon>Ecdysozoa</taxon>
        <taxon>Arthropoda</taxon>
        <taxon>Hexapoda</taxon>
        <taxon>Insecta</taxon>
        <taxon>Pterygota</taxon>
        <taxon>Neoptera</taxon>
        <taxon>Endopterygota</taxon>
        <taxon>Diptera</taxon>
        <taxon>Brachycera</taxon>
        <taxon>Tabanomorpha</taxon>
        <taxon>Tabanoidea</taxon>
        <taxon>Tabanidae</taxon>
        <taxon>Tabanus</taxon>
    </lineage>
</organism>